<protein>
    <submittedName>
        <fullName evidence="2">Uncharacterized protein</fullName>
    </submittedName>
</protein>
<evidence type="ECO:0000256" key="1">
    <source>
        <dbReference type="SAM" id="Phobius"/>
    </source>
</evidence>
<keyword evidence="1" id="KW-0472">Membrane</keyword>
<name>A0ABN3AFB5_9ACTN</name>
<sequence>MVRVCTHAPLPPSAGQMGVVVQELLIGGFFGLLAWDLARTWWKDRARRRGVARRWGRRRASAVWDDPVVPNMWTSADLCWMRFHQISMPTCATLGCSCVRDGSCRARE</sequence>
<reference evidence="2 3" key="1">
    <citation type="journal article" date="2019" name="Int. J. Syst. Evol. Microbiol.">
        <title>The Global Catalogue of Microorganisms (GCM) 10K type strain sequencing project: providing services to taxonomists for standard genome sequencing and annotation.</title>
        <authorList>
            <consortium name="The Broad Institute Genomics Platform"/>
            <consortium name="The Broad Institute Genome Sequencing Center for Infectious Disease"/>
            <person name="Wu L."/>
            <person name="Ma J."/>
        </authorList>
    </citation>
    <scope>NUCLEOTIDE SEQUENCE [LARGE SCALE GENOMIC DNA]</scope>
    <source>
        <strain evidence="2 3">JCM 13850</strain>
    </source>
</reference>
<comment type="caution">
    <text evidence="2">The sequence shown here is derived from an EMBL/GenBank/DDBJ whole genome shotgun (WGS) entry which is preliminary data.</text>
</comment>
<accession>A0ABN3AFB5</accession>
<dbReference type="Proteomes" id="UP001501020">
    <property type="component" value="Unassembled WGS sequence"/>
</dbReference>
<evidence type="ECO:0000313" key="3">
    <source>
        <dbReference type="Proteomes" id="UP001501020"/>
    </source>
</evidence>
<proteinExistence type="predicted"/>
<feature type="transmembrane region" description="Helical" evidence="1">
    <location>
        <begin position="20"/>
        <end position="38"/>
    </location>
</feature>
<keyword evidence="1" id="KW-1133">Transmembrane helix</keyword>
<keyword evidence="3" id="KW-1185">Reference proteome</keyword>
<gene>
    <name evidence="2" type="ORF">GCM10009727_83850</name>
</gene>
<keyword evidence="1" id="KW-0812">Transmembrane</keyword>
<organism evidence="2 3">
    <name type="scientific">Actinomadura napierensis</name>
    <dbReference type="NCBI Taxonomy" id="267854"/>
    <lineage>
        <taxon>Bacteria</taxon>
        <taxon>Bacillati</taxon>
        <taxon>Actinomycetota</taxon>
        <taxon>Actinomycetes</taxon>
        <taxon>Streptosporangiales</taxon>
        <taxon>Thermomonosporaceae</taxon>
        <taxon>Actinomadura</taxon>
    </lineage>
</organism>
<dbReference type="EMBL" id="BAAAMR010000126">
    <property type="protein sequence ID" value="GAA2165313.1"/>
    <property type="molecule type" value="Genomic_DNA"/>
</dbReference>
<evidence type="ECO:0000313" key="2">
    <source>
        <dbReference type="EMBL" id="GAA2165313.1"/>
    </source>
</evidence>